<keyword evidence="4" id="KW-0564">Palmitate</keyword>
<dbReference type="InterPro" id="IPR042268">
    <property type="entry name" value="BamC_C"/>
</dbReference>
<protein>
    <recommendedName>
        <fullName evidence="4">Outer membrane protein assembly factor BamC</fullName>
    </recommendedName>
</protein>
<comment type="subcellular location">
    <subcellularLocation>
        <location evidence="4">Cell outer membrane</location>
        <topology evidence="4">Lipid-anchor</topology>
    </subcellularLocation>
</comment>
<name>A0ABX3KTN7_SALCS</name>
<accession>A0ABX3KTN7</accession>
<dbReference type="Pfam" id="PF06804">
    <property type="entry name" value="Lipoprotein_18"/>
    <property type="match status" value="1"/>
</dbReference>
<gene>
    <name evidence="4" type="primary">bamC</name>
    <name evidence="5" type="ORF">BZJ21_02265</name>
</gene>
<keyword evidence="1 4" id="KW-0732">Signal</keyword>
<keyword evidence="6" id="KW-1185">Reference proteome</keyword>
<comment type="caution">
    <text evidence="5">The sequence shown here is derived from an EMBL/GenBank/DDBJ whole genome shotgun (WGS) entry which is preliminary data.</text>
</comment>
<dbReference type="Gene3D" id="3.30.530.50">
    <property type="match status" value="1"/>
</dbReference>
<evidence type="ECO:0000256" key="2">
    <source>
        <dbReference type="ARBA" id="ARBA00023136"/>
    </source>
</evidence>
<keyword evidence="4" id="KW-0449">Lipoprotein</keyword>
<dbReference type="InterPro" id="IPR010653">
    <property type="entry name" value="NlpB/DapX"/>
</dbReference>
<comment type="function">
    <text evidence="4">Part of the outer membrane protein assembly complex, which is involved in assembly and insertion of beta-barrel proteins into the outer membrane.</text>
</comment>
<dbReference type="PROSITE" id="PS51257">
    <property type="entry name" value="PROKAR_LIPOPROTEIN"/>
    <property type="match status" value="1"/>
</dbReference>
<dbReference type="HAMAP" id="MF_00924">
    <property type="entry name" value="OM_assembly_BamC"/>
    <property type="match status" value="1"/>
</dbReference>
<dbReference type="Gene3D" id="3.30.310.170">
    <property type="entry name" value="Outer membrane protein assembly factor BamC"/>
    <property type="match status" value="1"/>
</dbReference>
<evidence type="ECO:0000313" key="5">
    <source>
        <dbReference type="EMBL" id="OOF35091.1"/>
    </source>
</evidence>
<keyword evidence="3 4" id="KW-0998">Cell outer membrane</keyword>
<comment type="subunit">
    <text evidence="4">Part of the Bam complex.</text>
</comment>
<evidence type="ECO:0000313" key="6">
    <source>
        <dbReference type="Proteomes" id="UP000189431"/>
    </source>
</evidence>
<dbReference type="Proteomes" id="UP000189431">
    <property type="component" value="Unassembled WGS sequence"/>
</dbReference>
<evidence type="ECO:0000256" key="4">
    <source>
        <dbReference type="HAMAP-Rule" id="MF_00924"/>
    </source>
</evidence>
<dbReference type="InterPro" id="IPR014524">
    <property type="entry name" value="BamC"/>
</dbReference>
<keyword evidence="2 4" id="KW-0472">Membrane</keyword>
<proteinExistence type="inferred from homology"/>
<evidence type="ECO:0000256" key="1">
    <source>
        <dbReference type="ARBA" id="ARBA00022729"/>
    </source>
</evidence>
<reference evidence="6" key="1">
    <citation type="submission" date="2017-01" db="EMBL/GenBank/DDBJ databases">
        <title>Draft genome of the species Salinivibrio costicola subsp. alcaliphilus.</title>
        <authorList>
            <person name="Lopez-Hermoso C."/>
            <person name="De La Haba R."/>
            <person name="Sanchez-Porro C."/>
            <person name="Ventosa A."/>
        </authorList>
    </citation>
    <scope>NUCLEOTIDE SEQUENCE [LARGE SCALE GENOMIC DNA]</scope>
    <source>
        <strain evidence="6">CBH448</strain>
    </source>
</reference>
<dbReference type="EMBL" id="MUFR01000004">
    <property type="protein sequence ID" value="OOF35091.1"/>
    <property type="molecule type" value="Genomic_DNA"/>
</dbReference>
<dbReference type="RefSeq" id="WP_077669025.1">
    <property type="nucleotide sequence ID" value="NZ_MUFR01000004.1"/>
</dbReference>
<comment type="similarity">
    <text evidence="4">Belongs to the BamC family.</text>
</comment>
<sequence>MKPVFKLGLCAIMVTGLVACSGGAEQRRQAKDDFSYLQTTPLSQWQTLPDQAPYFSTNYQIPEQDFKGEIGKNVDIRPPRQVLDLVPGARIERDSRGITVAVANEQQLTQLWETVERLANDKTIPVETQAADQIDTGWIAWEKEDSAHQARFRLSRLEQGRRFALGVNMIDSRAKASDEPLTPAEQERYNTLMTNLITVSHDAALRAEARRLAAQRQSDIPMSFGTDRSGLPVIIARAPYEVVWEKLPEMIKPLGFTVESRNQSQGTVKTRHVAPNDERWQALGVEPISLPDNSYTLLLGDLGNRTSINVTDSDGKPVKKATLEALSPALKAAIAQLSQATSQ</sequence>
<evidence type="ECO:0000256" key="3">
    <source>
        <dbReference type="ARBA" id="ARBA00023237"/>
    </source>
</evidence>
<organism evidence="5 6">
    <name type="scientific">Salinivibrio costicola subsp. alcaliphilus</name>
    <dbReference type="NCBI Taxonomy" id="272773"/>
    <lineage>
        <taxon>Bacteria</taxon>
        <taxon>Pseudomonadati</taxon>
        <taxon>Pseudomonadota</taxon>
        <taxon>Gammaproteobacteria</taxon>
        <taxon>Vibrionales</taxon>
        <taxon>Vibrionaceae</taxon>
        <taxon>Salinivibrio</taxon>
    </lineage>
</organism>